<keyword evidence="2" id="KW-1185">Reference proteome</keyword>
<proteinExistence type="predicted"/>
<dbReference type="EMBL" id="JAJJMB010001752">
    <property type="protein sequence ID" value="KAI3955384.1"/>
    <property type="molecule type" value="Genomic_DNA"/>
</dbReference>
<comment type="caution">
    <text evidence="1">The sequence shown here is derived from an EMBL/GenBank/DDBJ whole genome shotgun (WGS) entry which is preliminary data.</text>
</comment>
<evidence type="ECO:0000313" key="1">
    <source>
        <dbReference type="EMBL" id="KAI3955384.1"/>
    </source>
</evidence>
<name>A0AAD4THQ2_9MAGN</name>
<protein>
    <submittedName>
        <fullName evidence="1">Uncharacterized protein</fullName>
    </submittedName>
</protein>
<evidence type="ECO:0000313" key="2">
    <source>
        <dbReference type="Proteomes" id="UP001202328"/>
    </source>
</evidence>
<gene>
    <name evidence="1" type="ORF">MKW98_018485</name>
</gene>
<reference evidence="1" key="1">
    <citation type="submission" date="2022-04" db="EMBL/GenBank/DDBJ databases">
        <title>A functionally conserved STORR gene fusion in Papaver species that diverged 16.8 million years ago.</title>
        <authorList>
            <person name="Catania T."/>
        </authorList>
    </citation>
    <scope>NUCLEOTIDE SEQUENCE</scope>
    <source>
        <strain evidence="1">S-188037</strain>
    </source>
</reference>
<sequence>MSPQCSKTCLMESILSIHVSQTGVKKTRHFSPLRFSFLLRFLSLRKRRKEEEKLKNKNNFVIECFRATKSTTPHSFCASDPSHFTQRI</sequence>
<dbReference type="Proteomes" id="UP001202328">
    <property type="component" value="Unassembled WGS sequence"/>
</dbReference>
<organism evidence="1 2">
    <name type="scientific">Papaver atlanticum</name>
    <dbReference type="NCBI Taxonomy" id="357466"/>
    <lineage>
        <taxon>Eukaryota</taxon>
        <taxon>Viridiplantae</taxon>
        <taxon>Streptophyta</taxon>
        <taxon>Embryophyta</taxon>
        <taxon>Tracheophyta</taxon>
        <taxon>Spermatophyta</taxon>
        <taxon>Magnoliopsida</taxon>
        <taxon>Ranunculales</taxon>
        <taxon>Papaveraceae</taxon>
        <taxon>Papaveroideae</taxon>
        <taxon>Papaver</taxon>
    </lineage>
</organism>
<dbReference type="AlphaFoldDB" id="A0AAD4THQ2"/>
<accession>A0AAD4THQ2</accession>